<feature type="domain" description="Reverse transcriptase zinc-binding" evidence="1">
    <location>
        <begin position="280"/>
        <end position="339"/>
    </location>
</feature>
<keyword evidence="2" id="KW-0548">Nucleotidyltransferase</keyword>
<evidence type="ECO:0000259" key="1">
    <source>
        <dbReference type="Pfam" id="PF13966"/>
    </source>
</evidence>
<dbReference type="GO" id="GO:0003964">
    <property type="term" value="F:RNA-directed DNA polymerase activity"/>
    <property type="evidence" value="ECO:0007669"/>
    <property type="project" value="UniProtKB-KW"/>
</dbReference>
<keyword evidence="3" id="KW-1185">Reference proteome</keyword>
<evidence type="ECO:0000313" key="2">
    <source>
        <dbReference type="EMBL" id="GJS99731.1"/>
    </source>
</evidence>
<sequence length="450" mass="52160">MLFLIYKTVVNTRHVTLKAKTLSIGGRLTLLKSVLGASPIYNLSIFKAPVGILKDMERIRSNFFKGADLSDRKISWVAWDKALASKKSGGLGISSYFALNRALLLKWVWRFISQDGSLWFRVIQSLYGSNLDLHSVQIPSIWSSILREVNVLNSKGFNFVSHCKIRIGDGCCTRFWYDSWTSEQPLCIMFPRIFALESTKDSTVECKFGLPSVDVSFRRPVRDGVERKQWNDLCEILDHVILSSSKDRWYCDLSGDGEFRVKEVRSCLDNILLPSSDVPTRWVSLIPIKINIFAWRARLDRLPTRSNLACRGIVMDSVLCPICGSDTETISHILFRCNLGVHIFRKICRWWEVDWLDVSSFDDWLEWFSAIRLSSKVKLLMEGVCMVAWWHIWAYRNKLLFDDSPPRQATLFDDIVSRSYFWCVNRCIASFSWETWLKKPYSDLLVMFLF</sequence>
<proteinExistence type="predicted"/>
<dbReference type="Pfam" id="PF13966">
    <property type="entry name" value="zf-RVT"/>
    <property type="match status" value="1"/>
</dbReference>
<evidence type="ECO:0000313" key="3">
    <source>
        <dbReference type="Proteomes" id="UP001151760"/>
    </source>
</evidence>
<dbReference type="InterPro" id="IPR026960">
    <property type="entry name" value="RVT-Znf"/>
</dbReference>
<name>A0ABQ5ADD6_9ASTR</name>
<protein>
    <submittedName>
        <fullName evidence="2">RNA-directed DNA polymerase, eukaryota</fullName>
    </submittedName>
</protein>
<dbReference type="Proteomes" id="UP001151760">
    <property type="component" value="Unassembled WGS sequence"/>
</dbReference>
<reference evidence="2" key="1">
    <citation type="journal article" date="2022" name="Int. J. Mol. Sci.">
        <title>Draft Genome of Tanacetum Coccineum: Genomic Comparison of Closely Related Tanacetum-Family Plants.</title>
        <authorList>
            <person name="Yamashiro T."/>
            <person name="Shiraishi A."/>
            <person name="Nakayama K."/>
            <person name="Satake H."/>
        </authorList>
    </citation>
    <scope>NUCLEOTIDE SEQUENCE</scope>
</reference>
<dbReference type="EMBL" id="BQNB010012141">
    <property type="protein sequence ID" value="GJS99731.1"/>
    <property type="molecule type" value="Genomic_DNA"/>
</dbReference>
<reference evidence="2" key="2">
    <citation type="submission" date="2022-01" db="EMBL/GenBank/DDBJ databases">
        <authorList>
            <person name="Yamashiro T."/>
            <person name="Shiraishi A."/>
            <person name="Satake H."/>
            <person name="Nakayama K."/>
        </authorList>
    </citation>
    <scope>NUCLEOTIDE SEQUENCE</scope>
</reference>
<organism evidence="2 3">
    <name type="scientific">Tanacetum coccineum</name>
    <dbReference type="NCBI Taxonomy" id="301880"/>
    <lineage>
        <taxon>Eukaryota</taxon>
        <taxon>Viridiplantae</taxon>
        <taxon>Streptophyta</taxon>
        <taxon>Embryophyta</taxon>
        <taxon>Tracheophyta</taxon>
        <taxon>Spermatophyta</taxon>
        <taxon>Magnoliopsida</taxon>
        <taxon>eudicotyledons</taxon>
        <taxon>Gunneridae</taxon>
        <taxon>Pentapetalae</taxon>
        <taxon>asterids</taxon>
        <taxon>campanulids</taxon>
        <taxon>Asterales</taxon>
        <taxon>Asteraceae</taxon>
        <taxon>Asteroideae</taxon>
        <taxon>Anthemideae</taxon>
        <taxon>Anthemidinae</taxon>
        <taxon>Tanacetum</taxon>
    </lineage>
</organism>
<accession>A0ABQ5ADD6</accession>
<gene>
    <name evidence="2" type="ORF">Tco_0820901</name>
</gene>
<keyword evidence="2" id="KW-0695">RNA-directed DNA polymerase</keyword>
<dbReference type="PANTHER" id="PTHR33116">
    <property type="entry name" value="REVERSE TRANSCRIPTASE ZINC-BINDING DOMAIN-CONTAINING PROTEIN-RELATED-RELATED"/>
    <property type="match status" value="1"/>
</dbReference>
<dbReference type="PANTHER" id="PTHR33116:SF79">
    <property type="entry name" value="REVERSE TRANSCRIPTASE DOMAIN, ZINC FINGER, CCHC-TYPE-RELATED"/>
    <property type="match status" value="1"/>
</dbReference>
<comment type="caution">
    <text evidence="2">The sequence shown here is derived from an EMBL/GenBank/DDBJ whole genome shotgun (WGS) entry which is preliminary data.</text>
</comment>
<keyword evidence="2" id="KW-0808">Transferase</keyword>